<organism evidence="2 3">
    <name type="scientific">Isoptericola cucumis</name>
    <dbReference type="NCBI Taxonomy" id="1776856"/>
    <lineage>
        <taxon>Bacteria</taxon>
        <taxon>Bacillati</taxon>
        <taxon>Actinomycetota</taxon>
        <taxon>Actinomycetes</taxon>
        <taxon>Micrococcales</taxon>
        <taxon>Promicromonosporaceae</taxon>
        <taxon>Isoptericola</taxon>
    </lineage>
</organism>
<gene>
    <name evidence="2" type="ORF">GCM10007368_07630</name>
</gene>
<dbReference type="EMBL" id="BMDG01000002">
    <property type="protein sequence ID" value="GGI05730.1"/>
    <property type="molecule type" value="Genomic_DNA"/>
</dbReference>
<sequence length="83" mass="9435">MASVSEHDTEQEEPRPDREQRPGSPEPGARLPDDPATERRRRGPRRAVRKGTERESGFGVTRDERGGHGSNDDRLQQDVPPHW</sequence>
<reference evidence="3" key="1">
    <citation type="journal article" date="2019" name="Int. J. Syst. Evol. Microbiol.">
        <title>The Global Catalogue of Microorganisms (GCM) 10K type strain sequencing project: providing services to taxonomists for standard genome sequencing and annotation.</title>
        <authorList>
            <consortium name="The Broad Institute Genomics Platform"/>
            <consortium name="The Broad Institute Genome Sequencing Center for Infectious Disease"/>
            <person name="Wu L."/>
            <person name="Ma J."/>
        </authorList>
    </citation>
    <scope>NUCLEOTIDE SEQUENCE [LARGE SCALE GENOMIC DNA]</scope>
    <source>
        <strain evidence="3">CCM 8653</strain>
    </source>
</reference>
<feature type="compositionally biased region" description="Basic residues" evidence="1">
    <location>
        <begin position="39"/>
        <end position="49"/>
    </location>
</feature>
<feature type="compositionally biased region" description="Basic and acidic residues" evidence="1">
    <location>
        <begin position="50"/>
        <end position="76"/>
    </location>
</feature>
<evidence type="ECO:0000313" key="2">
    <source>
        <dbReference type="EMBL" id="GGI05730.1"/>
    </source>
</evidence>
<evidence type="ECO:0000256" key="1">
    <source>
        <dbReference type="SAM" id="MobiDB-lite"/>
    </source>
</evidence>
<protein>
    <submittedName>
        <fullName evidence="2">Uncharacterized protein</fullName>
    </submittedName>
</protein>
<keyword evidence="3" id="KW-1185">Reference proteome</keyword>
<evidence type="ECO:0000313" key="3">
    <source>
        <dbReference type="Proteomes" id="UP000632535"/>
    </source>
</evidence>
<dbReference type="Proteomes" id="UP000632535">
    <property type="component" value="Unassembled WGS sequence"/>
</dbReference>
<feature type="region of interest" description="Disordered" evidence="1">
    <location>
        <begin position="1"/>
        <end position="83"/>
    </location>
</feature>
<name>A0ABQ2B1Q1_9MICO</name>
<comment type="caution">
    <text evidence="2">The sequence shown here is derived from an EMBL/GenBank/DDBJ whole genome shotgun (WGS) entry which is preliminary data.</text>
</comment>
<accession>A0ABQ2B1Q1</accession>
<proteinExistence type="predicted"/>
<feature type="compositionally biased region" description="Basic and acidic residues" evidence="1">
    <location>
        <begin position="1"/>
        <end position="21"/>
    </location>
</feature>